<keyword evidence="2" id="KW-1185">Reference proteome</keyword>
<name>A0ABY0TCH1_9PROT</name>
<evidence type="ECO:0000313" key="1">
    <source>
        <dbReference type="EMBL" id="SDQ61881.1"/>
    </source>
</evidence>
<reference evidence="1 2" key="1">
    <citation type="submission" date="2016-10" db="EMBL/GenBank/DDBJ databases">
        <authorList>
            <person name="Varghese N."/>
            <person name="Submissions S."/>
        </authorList>
    </citation>
    <scope>NUCLEOTIDE SEQUENCE [LARGE SCALE GENOMIC DNA]</scope>
    <source>
        <strain evidence="1 2">Nl1</strain>
    </source>
</reference>
<comment type="caution">
    <text evidence="1">The sequence shown here is derived from an EMBL/GenBank/DDBJ whole genome shotgun (WGS) entry which is preliminary data.</text>
</comment>
<evidence type="ECO:0000313" key="2">
    <source>
        <dbReference type="Proteomes" id="UP000183471"/>
    </source>
</evidence>
<accession>A0ABY0TCH1</accession>
<gene>
    <name evidence="1" type="ORF">SAMN05216402_1572</name>
</gene>
<sequence>MKRINLVVSASEMAAVRKAIFIAGANRLIIAPVSHRTCISELGDWYCGTAIAKREDHMRLEVTSDDNRSDGIISAILSTAHAAKIENISSDMLHHD</sequence>
<dbReference type="Proteomes" id="UP000183471">
    <property type="component" value="Unassembled WGS sequence"/>
</dbReference>
<protein>
    <recommendedName>
        <fullName evidence="3">Nitrogen regulatory protein P-II</fullName>
    </recommendedName>
</protein>
<dbReference type="RefSeq" id="WP_074631822.1">
    <property type="nucleotide sequence ID" value="NZ_FNKY01000001.1"/>
</dbReference>
<dbReference type="EMBL" id="FNKY01000001">
    <property type="protein sequence ID" value="SDQ61881.1"/>
    <property type="molecule type" value="Genomic_DNA"/>
</dbReference>
<organism evidence="1 2">
    <name type="scientific">Nitrosospira multiformis</name>
    <dbReference type="NCBI Taxonomy" id="1231"/>
    <lineage>
        <taxon>Bacteria</taxon>
        <taxon>Pseudomonadati</taxon>
        <taxon>Pseudomonadota</taxon>
        <taxon>Betaproteobacteria</taxon>
        <taxon>Nitrosomonadales</taxon>
        <taxon>Nitrosomonadaceae</taxon>
        <taxon>Nitrosospira</taxon>
    </lineage>
</organism>
<proteinExistence type="predicted"/>
<evidence type="ECO:0008006" key="3">
    <source>
        <dbReference type="Google" id="ProtNLM"/>
    </source>
</evidence>